<name>A0A2Z6LQW9_TRISU</name>
<accession>A0A2Z6LQW9</accession>
<evidence type="ECO:0000313" key="3">
    <source>
        <dbReference type="Proteomes" id="UP000242715"/>
    </source>
</evidence>
<proteinExistence type="predicted"/>
<evidence type="ECO:0000313" key="2">
    <source>
        <dbReference type="EMBL" id="GAU21471.1"/>
    </source>
</evidence>
<gene>
    <name evidence="2" type="ORF">TSUD_241940</name>
</gene>
<organism evidence="2 3">
    <name type="scientific">Trifolium subterraneum</name>
    <name type="common">Subterranean clover</name>
    <dbReference type="NCBI Taxonomy" id="3900"/>
    <lineage>
        <taxon>Eukaryota</taxon>
        <taxon>Viridiplantae</taxon>
        <taxon>Streptophyta</taxon>
        <taxon>Embryophyta</taxon>
        <taxon>Tracheophyta</taxon>
        <taxon>Spermatophyta</taxon>
        <taxon>Magnoliopsida</taxon>
        <taxon>eudicotyledons</taxon>
        <taxon>Gunneridae</taxon>
        <taxon>Pentapetalae</taxon>
        <taxon>rosids</taxon>
        <taxon>fabids</taxon>
        <taxon>Fabales</taxon>
        <taxon>Fabaceae</taxon>
        <taxon>Papilionoideae</taxon>
        <taxon>50 kb inversion clade</taxon>
        <taxon>NPAAA clade</taxon>
        <taxon>Hologalegina</taxon>
        <taxon>IRL clade</taxon>
        <taxon>Trifolieae</taxon>
        <taxon>Trifolium</taxon>
    </lineage>
</organism>
<keyword evidence="3" id="KW-1185">Reference proteome</keyword>
<sequence length="98" mass="10846">MAPGTVYNFPMIVTCFSSSVYKNPQPNLFLRFNPPSIRASRSRFCVAPIVAPRLPLRARTVHGLLDDDDDDDSVTVPPTESYNSEPINNVVGRPRPSS</sequence>
<reference evidence="3" key="1">
    <citation type="journal article" date="2017" name="Front. Plant Sci.">
        <title>Climate Clever Clovers: New Paradigm to Reduce the Environmental Footprint of Ruminants by Breeding Low Methanogenic Forages Utilizing Haplotype Variation.</title>
        <authorList>
            <person name="Kaur P."/>
            <person name="Appels R."/>
            <person name="Bayer P.E."/>
            <person name="Keeble-Gagnere G."/>
            <person name="Wang J."/>
            <person name="Hirakawa H."/>
            <person name="Shirasawa K."/>
            <person name="Vercoe P."/>
            <person name="Stefanova K."/>
            <person name="Durmic Z."/>
            <person name="Nichols P."/>
            <person name="Revell C."/>
            <person name="Isobe S.N."/>
            <person name="Edwards D."/>
            <person name="Erskine W."/>
        </authorList>
    </citation>
    <scope>NUCLEOTIDE SEQUENCE [LARGE SCALE GENOMIC DNA]</scope>
    <source>
        <strain evidence="3">cv. Daliak</strain>
    </source>
</reference>
<feature type="region of interest" description="Disordered" evidence="1">
    <location>
        <begin position="64"/>
        <end position="98"/>
    </location>
</feature>
<dbReference type="EMBL" id="DF973231">
    <property type="protein sequence ID" value="GAU21471.1"/>
    <property type="molecule type" value="Genomic_DNA"/>
</dbReference>
<dbReference type="OrthoDB" id="512667at2759"/>
<feature type="compositionally biased region" description="Polar residues" evidence="1">
    <location>
        <begin position="76"/>
        <end position="87"/>
    </location>
</feature>
<dbReference type="Proteomes" id="UP000242715">
    <property type="component" value="Unassembled WGS sequence"/>
</dbReference>
<evidence type="ECO:0000256" key="1">
    <source>
        <dbReference type="SAM" id="MobiDB-lite"/>
    </source>
</evidence>
<dbReference type="AlphaFoldDB" id="A0A2Z6LQW9"/>
<protein>
    <submittedName>
        <fullName evidence="2">Uncharacterized protein</fullName>
    </submittedName>
</protein>